<name>A0ABZ1DZP1_9RHOB</name>
<protein>
    <submittedName>
        <fullName evidence="1">Propanediol utilization protein</fullName>
    </submittedName>
</protein>
<dbReference type="EMBL" id="CP135443">
    <property type="protein sequence ID" value="WRY33593.1"/>
    <property type="molecule type" value="Genomic_DNA"/>
</dbReference>
<reference evidence="1 2" key="1">
    <citation type="submission" date="2023-09" db="EMBL/GenBank/DDBJ databases">
        <title>Thioclava shenzhenensis sp. nov., a multidrug resistant bacteria-antagonizing species isolated from coastal seawater.</title>
        <authorList>
            <person name="Long M."/>
        </authorList>
    </citation>
    <scope>NUCLEOTIDE SEQUENCE [LARGE SCALE GENOMIC DNA]</scope>
    <source>
        <strain evidence="1 2">FTW29</strain>
    </source>
</reference>
<dbReference type="RefSeq" id="WP_406720807.1">
    <property type="nucleotide sequence ID" value="NZ_CP135443.1"/>
</dbReference>
<evidence type="ECO:0000313" key="1">
    <source>
        <dbReference type="EMBL" id="WRY33593.1"/>
    </source>
</evidence>
<sequence>MARHAAVRVSGHFGEFLQGRLGPSGPVALVSVPCAPLQAVLSVQPSRVFGLHDPMRLLPRDALHRLGQLLRPLRGGPLRGGALRGGALRGGRLRGRLRLATNMLPGAGTGASTAALVAVIRYLAPWLAPQEVMRICWQIEGATDPLAFVEPAAQLWASRLGQGLVPLPAPPPMRIIGGLWGGPERTDPADSHFADLCDLVPQWHGAAQRGDLPEIARLASLSAARTAAIRGPTADPTAQIASQLSCLGYLRAHTGSARGLILERTAPPAQRQAAHDKLRAAGYGRVMEFTLGAMSPQDGRRE</sequence>
<accession>A0ABZ1DZP1</accession>
<proteinExistence type="predicted"/>
<evidence type="ECO:0000313" key="2">
    <source>
        <dbReference type="Proteomes" id="UP001623290"/>
    </source>
</evidence>
<dbReference type="Proteomes" id="UP001623290">
    <property type="component" value="Chromosome"/>
</dbReference>
<organism evidence="1 2">
    <name type="scientific">Thioclava litoralis</name>
    <dbReference type="NCBI Taxonomy" id="3076557"/>
    <lineage>
        <taxon>Bacteria</taxon>
        <taxon>Pseudomonadati</taxon>
        <taxon>Pseudomonadota</taxon>
        <taxon>Alphaproteobacteria</taxon>
        <taxon>Rhodobacterales</taxon>
        <taxon>Paracoccaceae</taxon>
        <taxon>Thioclava</taxon>
    </lineage>
</organism>
<gene>
    <name evidence="1" type="ORF">RPE78_13080</name>
</gene>
<keyword evidence="2" id="KW-1185">Reference proteome</keyword>